<sequence length="259" mass="28166">MNSEDLAQKNRKEQFGDHASPLTETDPEFVTYFENFAFGEVIAQTTLPPRLRLIFTLGALIGCQALTDFRIMLDAALNVGVTPIEAKEVIYQAVPYVGIGKAVDFIVATNEVLTSRGVTLPLSGQSTTTRENRQEKGYAVQGEIIGFETLKKMYATAPSDLMHIQHFLSANCFGDHYTRSGLDIQTRELLTLAILAAHGGCDPQVRGHVGANLNVGNGRAVMIDMFTQLLPFIGYPRTLNAIAALNAVVPAAEAHKSND</sequence>
<accession>A0A511BI31</accession>
<dbReference type="SUPFAM" id="SSF69118">
    <property type="entry name" value="AhpD-like"/>
    <property type="match status" value="1"/>
</dbReference>
<evidence type="ECO:0000313" key="4">
    <source>
        <dbReference type="Proteomes" id="UP000321079"/>
    </source>
</evidence>
<dbReference type="Proteomes" id="UP000321079">
    <property type="component" value="Unassembled WGS sequence"/>
</dbReference>
<feature type="domain" description="Carboxymuconolactone decarboxylase-like" evidence="2">
    <location>
        <begin position="27"/>
        <end position="106"/>
    </location>
</feature>
<dbReference type="PANTHER" id="PTHR33570">
    <property type="entry name" value="4-CARBOXYMUCONOLACTONE DECARBOXYLASE FAMILY PROTEIN"/>
    <property type="match status" value="1"/>
</dbReference>
<dbReference type="InterPro" id="IPR052512">
    <property type="entry name" value="4CMD/NDH-1_regulator"/>
</dbReference>
<dbReference type="Gene3D" id="1.20.1290.10">
    <property type="entry name" value="AhpD-like"/>
    <property type="match status" value="1"/>
</dbReference>
<dbReference type="AlphaFoldDB" id="A0A511BI31"/>
<evidence type="ECO:0000313" key="3">
    <source>
        <dbReference type="EMBL" id="GEK97467.1"/>
    </source>
</evidence>
<feature type="domain" description="Carboxymuconolactone decarboxylase-like" evidence="2">
    <location>
        <begin position="165"/>
        <end position="246"/>
    </location>
</feature>
<dbReference type="GO" id="GO:0051920">
    <property type="term" value="F:peroxiredoxin activity"/>
    <property type="evidence" value="ECO:0007669"/>
    <property type="project" value="InterPro"/>
</dbReference>
<dbReference type="OrthoDB" id="7507676at2"/>
<feature type="region of interest" description="Disordered" evidence="1">
    <location>
        <begin position="1"/>
        <end position="23"/>
    </location>
</feature>
<protein>
    <submittedName>
        <fullName evidence="3">Carboxymuconolactone decarboxylase</fullName>
    </submittedName>
</protein>
<proteinExistence type="predicted"/>
<dbReference type="InterPro" id="IPR029032">
    <property type="entry name" value="AhpD-like"/>
</dbReference>
<organism evidence="3 4">
    <name type="scientific">Gluconobacter kanchanaburiensis NBRC 103587</name>
    <dbReference type="NCBI Taxonomy" id="1307948"/>
    <lineage>
        <taxon>Bacteria</taxon>
        <taxon>Pseudomonadati</taxon>
        <taxon>Pseudomonadota</taxon>
        <taxon>Alphaproteobacteria</taxon>
        <taxon>Acetobacterales</taxon>
        <taxon>Acetobacteraceae</taxon>
        <taxon>Gluconobacter</taxon>
    </lineage>
</organism>
<dbReference type="InterPro" id="IPR003779">
    <property type="entry name" value="CMD-like"/>
</dbReference>
<dbReference type="RefSeq" id="WP_146864078.1">
    <property type="nucleotide sequence ID" value="NZ_BARK01000033.1"/>
</dbReference>
<reference evidence="3 4" key="1">
    <citation type="submission" date="2019-07" db="EMBL/GenBank/DDBJ databases">
        <title>Whole genome shotgun sequence of Gluconobacter kanchanaburiensis NBRC 103587.</title>
        <authorList>
            <person name="Hosoyama A."/>
            <person name="Uohara A."/>
            <person name="Ohji S."/>
            <person name="Ichikawa N."/>
        </authorList>
    </citation>
    <scope>NUCLEOTIDE SEQUENCE [LARGE SCALE GENOMIC DNA]</scope>
    <source>
        <strain evidence="3 4">NBRC 103587</strain>
    </source>
</reference>
<evidence type="ECO:0000256" key="1">
    <source>
        <dbReference type="SAM" id="MobiDB-lite"/>
    </source>
</evidence>
<feature type="compositionally biased region" description="Basic and acidic residues" evidence="1">
    <location>
        <begin position="1"/>
        <end position="16"/>
    </location>
</feature>
<comment type="caution">
    <text evidence="3">The sequence shown here is derived from an EMBL/GenBank/DDBJ whole genome shotgun (WGS) entry which is preliminary data.</text>
</comment>
<evidence type="ECO:0000259" key="2">
    <source>
        <dbReference type="Pfam" id="PF02627"/>
    </source>
</evidence>
<dbReference type="PANTHER" id="PTHR33570:SF2">
    <property type="entry name" value="CARBOXYMUCONOLACTONE DECARBOXYLASE-LIKE DOMAIN-CONTAINING PROTEIN"/>
    <property type="match status" value="1"/>
</dbReference>
<name>A0A511BI31_9PROT</name>
<dbReference type="EMBL" id="BJVA01000030">
    <property type="protein sequence ID" value="GEK97467.1"/>
    <property type="molecule type" value="Genomic_DNA"/>
</dbReference>
<keyword evidence="4" id="KW-1185">Reference proteome</keyword>
<dbReference type="Pfam" id="PF02627">
    <property type="entry name" value="CMD"/>
    <property type="match status" value="2"/>
</dbReference>
<gene>
    <name evidence="3" type="ORF">GKA01_26640</name>
</gene>